<name>A0A4D6K8H8_9EURY</name>
<gene>
    <name evidence="1" type="ORF">E5139_02475</name>
</gene>
<dbReference type="KEGG" id="halz:E5139_02475"/>
<protein>
    <recommendedName>
        <fullName evidence="3">DUF3368 domain-containing protein</fullName>
    </recommendedName>
</protein>
<dbReference type="AlphaFoldDB" id="A0A4D6K8H8"/>
<sequence>MSRIYVGPTAVYSLGQVGELSLLTSFDGDVVVPKPVREASAVEPTVTNLDELLDGDDVRAVTEADADIERAQRLLGEKDVGTAAAVIAGVLARRDSDDRSAVAVVSEDRTVRQMCRGLGAQVTSSFGVVVRATLEDKYLSPRQAKRIVRRIDQHGMHLTGELRERAVGEIGD</sequence>
<evidence type="ECO:0000313" key="1">
    <source>
        <dbReference type="EMBL" id="QCD64558.1"/>
    </source>
</evidence>
<dbReference type="GeneID" id="42177766"/>
<dbReference type="RefSeq" id="WP_015763989.1">
    <property type="nucleotide sequence ID" value="NZ_CP039375.1"/>
</dbReference>
<dbReference type="InterPro" id="IPR021799">
    <property type="entry name" value="PIN-like_prokaryotic"/>
</dbReference>
<organism evidence="1 2">
    <name type="scientific">Halomicrobium mukohataei</name>
    <dbReference type="NCBI Taxonomy" id="57705"/>
    <lineage>
        <taxon>Archaea</taxon>
        <taxon>Methanobacteriati</taxon>
        <taxon>Methanobacteriota</taxon>
        <taxon>Stenosarchaea group</taxon>
        <taxon>Halobacteria</taxon>
        <taxon>Halobacteriales</taxon>
        <taxon>Haloarculaceae</taxon>
        <taxon>Halomicrobium</taxon>
    </lineage>
</organism>
<dbReference type="OMA" id="IDQHGMH"/>
<dbReference type="Proteomes" id="UP000297053">
    <property type="component" value="Chromosome"/>
</dbReference>
<evidence type="ECO:0008006" key="3">
    <source>
        <dbReference type="Google" id="ProtNLM"/>
    </source>
</evidence>
<reference evidence="1 2" key="1">
    <citation type="submission" date="2019-04" db="EMBL/GenBank/DDBJ databases">
        <title>Complete genome sequence of Arthrobacter sp. ZXY-2 associated with effective atrazine degradation and salt adaptation.</title>
        <authorList>
            <person name="Zhao X."/>
        </authorList>
    </citation>
    <scope>NUCLEOTIDE SEQUENCE [LARGE SCALE GENOMIC DNA]</scope>
    <source>
        <strain evidence="2">ZP60</strain>
    </source>
</reference>
<dbReference type="Pfam" id="PF11848">
    <property type="entry name" value="DUF3368"/>
    <property type="match status" value="1"/>
</dbReference>
<dbReference type="EMBL" id="CP039375">
    <property type="protein sequence ID" value="QCD64558.1"/>
    <property type="molecule type" value="Genomic_DNA"/>
</dbReference>
<evidence type="ECO:0000313" key="2">
    <source>
        <dbReference type="Proteomes" id="UP000297053"/>
    </source>
</evidence>
<reference evidence="1 2" key="2">
    <citation type="submission" date="2019-04" db="EMBL/GenBank/DDBJ databases">
        <authorList>
            <person name="Yang S."/>
            <person name="Wei W."/>
        </authorList>
    </citation>
    <scope>NUCLEOTIDE SEQUENCE [LARGE SCALE GENOMIC DNA]</scope>
    <source>
        <strain evidence="2">ZP60</strain>
    </source>
</reference>
<proteinExistence type="predicted"/>
<accession>A0A4D6K8H8</accession>